<dbReference type="Gene3D" id="3.20.20.140">
    <property type="entry name" value="Metal-dependent hydrolases"/>
    <property type="match status" value="1"/>
</dbReference>
<feature type="binding site" evidence="11">
    <location>
        <position position="150"/>
    </location>
    <ligand>
        <name>substrate</name>
    </ligand>
</feature>
<evidence type="ECO:0000313" key="14">
    <source>
        <dbReference type="EMBL" id="SFS81030.1"/>
    </source>
</evidence>
<evidence type="ECO:0000259" key="13">
    <source>
        <dbReference type="Pfam" id="PF01979"/>
    </source>
</evidence>
<evidence type="ECO:0000256" key="11">
    <source>
        <dbReference type="PIRSR" id="PIRSR038994-2"/>
    </source>
</evidence>
<dbReference type="RefSeq" id="WP_091837549.1">
    <property type="nucleotide sequence ID" value="NZ_FPAA01000008.1"/>
</dbReference>
<dbReference type="SUPFAM" id="SSF51338">
    <property type="entry name" value="Composite domain of metallo-dependent hydrolases"/>
    <property type="match status" value="1"/>
</dbReference>
<protein>
    <recommendedName>
        <fullName evidence="3">N-acetylglucosamine-6-phosphate deacetylase</fullName>
        <ecNumber evidence="2">3.5.1.25</ecNumber>
    </recommendedName>
</protein>
<organism evidence="14 15">
    <name type="scientific">Marininema halotolerans</name>
    <dbReference type="NCBI Taxonomy" id="1155944"/>
    <lineage>
        <taxon>Bacteria</taxon>
        <taxon>Bacillati</taxon>
        <taxon>Bacillota</taxon>
        <taxon>Bacilli</taxon>
        <taxon>Bacillales</taxon>
        <taxon>Thermoactinomycetaceae</taxon>
        <taxon>Marininema</taxon>
    </lineage>
</organism>
<dbReference type="Proteomes" id="UP000198660">
    <property type="component" value="Unassembled WGS sequence"/>
</dbReference>
<evidence type="ECO:0000256" key="5">
    <source>
        <dbReference type="ARBA" id="ARBA00022801"/>
    </source>
</evidence>
<dbReference type="SUPFAM" id="SSF51556">
    <property type="entry name" value="Metallo-dependent hydrolases"/>
    <property type="match status" value="1"/>
</dbReference>
<dbReference type="InterPro" id="IPR032466">
    <property type="entry name" value="Metal_Hydrolase"/>
</dbReference>
<dbReference type="PANTHER" id="PTHR11113:SF14">
    <property type="entry name" value="N-ACETYLGLUCOSAMINE-6-PHOSPHATE DEACETYLASE"/>
    <property type="match status" value="1"/>
</dbReference>
<dbReference type="InterPro" id="IPR011059">
    <property type="entry name" value="Metal-dep_hydrolase_composite"/>
</dbReference>
<evidence type="ECO:0000256" key="1">
    <source>
        <dbReference type="ARBA" id="ARBA00010716"/>
    </source>
</evidence>
<proteinExistence type="inferred from homology"/>
<comment type="similarity">
    <text evidence="1 9">Belongs to the metallo-dependent hydrolases superfamily. NagA family.</text>
</comment>
<dbReference type="PANTHER" id="PTHR11113">
    <property type="entry name" value="N-ACETYLGLUCOSAMINE-6-PHOSPHATE DEACETYLASE"/>
    <property type="match status" value="1"/>
</dbReference>
<dbReference type="AlphaFoldDB" id="A0A1I6SVV4"/>
<gene>
    <name evidence="14" type="ORF">SAMN05444972_10875</name>
</gene>
<keyword evidence="5 9" id="KW-0378">Hydrolase</keyword>
<evidence type="ECO:0000256" key="8">
    <source>
        <dbReference type="ARBA" id="ARBA00060590"/>
    </source>
</evidence>
<dbReference type="GO" id="GO:0006046">
    <property type="term" value="P:N-acetylglucosamine catabolic process"/>
    <property type="evidence" value="ECO:0007669"/>
    <property type="project" value="TreeGrafter"/>
</dbReference>
<keyword evidence="15" id="KW-1185">Reference proteome</keyword>
<keyword evidence="6 9" id="KW-0119">Carbohydrate metabolism</keyword>
<feature type="binding site" evidence="12">
    <location>
        <position position="139"/>
    </location>
    <ligand>
        <name>Zn(2+)</name>
        <dbReference type="ChEBI" id="CHEBI:29105"/>
    </ligand>
</feature>
<feature type="binding site" evidence="11">
    <location>
        <position position="237"/>
    </location>
    <ligand>
        <name>substrate</name>
    </ligand>
</feature>
<comment type="cofactor">
    <cofactor evidence="12">
        <name>a divalent metal cation</name>
        <dbReference type="ChEBI" id="CHEBI:60240"/>
    </cofactor>
    <text evidence="12">Binds 1 divalent metal cation per subunit.</text>
</comment>
<evidence type="ECO:0000256" key="4">
    <source>
        <dbReference type="ARBA" id="ARBA00022723"/>
    </source>
</evidence>
<feature type="binding site" evidence="11">
    <location>
        <begin position="317"/>
        <end position="319"/>
    </location>
    <ligand>
        <name>substrate</name>
    </ligand>
</feature>
<dbReference type="FunFam" id="3.20.20.140:FF:000004">
    <property type="entry name" value="N-acetylglucosamine-6-phosphate deacetylase"/>
    <property type="match status" value="1"/>
</dbReference>
<comment type="pathway">
    <text evidence="8">Amino-sugar metabolism; N-acetylneuraminate degradation; D-fructose 6-phosphate from N-acetylneuraminate: step 4/5.</text>
</comment>
<dbReference type="InterPro" id="IPR006680">
    <property type="entry name" value="Amidohydro-rel"/>
</dbReference>
<feature type="binding site" evidence="11">
    <location>
        <begin position="229"/>
        <end position="230"/>
    </location>
    <ligand>
        <name>substrate</name>
    </ligand>
</feature>
<dbReference type="CDD" id="cd00854">
    <property type="entry name" value="NagA"/>
    <property type="match status" value="1"/>
</dbReference>
<dbReference type="EC" id="3.5.1.25" evidence="2"/>
<evidence type="ECO:0000256" key="7">
    <source>
        <dbReference type="ARBA" id="ARBA00047647"/>
    </source>
</evidence>
<dbReference type="GO" id="GO:0046872">
    <property type="term" value="F:metal ion binding"/>
    <property type="evidence" value="ECO:0007669"/>
    <property type="project" value="UniProtKB-KW"/>
</dbReference>
<feature type="domain" description="Amidohydrolase-related" evidence="13">
    <location>
        <begin position="58"/>
        <end position="387"/>
    </location>
</feature>
<dbReference type="EMBL" id="FPAA01000008">
    <property type="protein sequence ID" value="SFS81030.1"/>
    <property type="molecule type" value="Genomic_DNA"/>
</dbReference>
<accession>A0A1I6SVV4</accession>
<evidence type="ECO:0000256" key="10">
    <source>
        <dbReference type="PIRSR" id="PIRSR038994-1"/>
    </source>
</evidence>
<reference evidence="15" key="1">
    <citation type="submission" date="2016-10" db="EMBL/GenBank/DDBJ databases">
        <authorList>
            <person name="Varghese N."/>
            <person name="Submissions S."/>
        </authorList>
    </citation>
    <scope>NUCLEOTIDE SEQUENCE [LARGE SCALE GENOMIC DNA]</scope>
    <source>
        <strain evidence="15">DSM 45789</strain>
    </source>
</reference>
<evidence type="ECO:0000256" key="6">
    <source>
        <dbReference type="ARBA" id="ARBA00023277"/>
    </source>
</evidence>
<evidence type="ECO:0000256" key="2">
    <source>
        <dbReference type="ARBA" id="ARBA00011899"/>
    </source>
</evidence>
<comment type="catalytic activity">
    <reaction evidence="7">
        <text>N-acetyl-D-glucosamine 6-phosphate + H2O = D-glucosamine 6-phosphate + acetate</text>
        <dbReference type="Rhea" id="RHEA:22936"/>
        <dbReference type="ChEBI" id="CHEBI:15377"/>
        <dbReference type="ChEBI" id="CHEBI:30089"/>
        <dbReference type="ChEBI" id="CHEBI:57513"/>
        <dbReference type="ChEBI" id="CHEBI:58725"/>
        <dbReference type="EC" id="3.5.1.25"/>
    </reaction>
</comment>
<keyword evidence="4 12" id="KW-0479">Metal-binding</keyword>
<name>A0A1I6SVV4_9BACL</name>
<evidence type="ECO:0000313" key="15">
    <source>
        <dbReference type="Proteomes" id="UP000198660"/>
    </source>
</evidence>
<feature type="binding site" evidence="12">
    <location>
        <position position="205"/>
    </location>
    <ligand>
        <name>Zn(2+)</name>
        <dbReference type="ChEBI" id="CHEBI:29105"/>
    </ligand>
</feature>
<dbReference type="Gene3D" id="2.30.40.10">
    <property type="entry name" value="Urease, subunit C, domain 1"/>
    <property type="match status" value="1"/>
</dbReference>
<dbReference type="InterPro" id="IPR003764">
    <property type="entry name" value="GlcNAc_6-P_deAcase"/>
</dbReference>
<sequence length="403" mass="43918">MTQHEERFLLRDVTVYTEYEAISDGFLIVENGMIKRVGRIEELEREGGIRTLSLPGCYLTPGMIDIHIHGAEGADIMDGTLDALTTIAKALPREGTTSFLATTLTQSVDRISQAISNVTSYQQMQPKKGYAEVLGIHLEGPFIAWKRRGAQPIDYIQLPDLQQFNHWQSLAKGSIRIVTLAPEIEGGFNLVKSLKQRGVIVSIGHSDATFSEVEQAIKLGASHITHLYNGMRGLHHREPGVVGAALLHKELMVEVIPDGIHSLPEMVKLALQMKTARGIILITDGMRAKCLPDGTYELGGQTVNVTDRCATLSDGTLAGSVLTMDDGATNMLRYTGCTLLDIVHMTAVNPAKQLGVFHRKGSLASGKDADLNVYNEEGERIATFCKGSLSFARNGGAFSSWKC</sequence>
<dbReference type="Pfam" id="PF01979">
    <property type="entry name" value="Amidohydro_1"/>
    <property type="match status" value="1"/>
</dbReference>
<feature type="binding site" evidence="12">
    <location>
        <position position="226"/>
    </location>
    <ligand>
        <name>Zn(2+)</name>
        <dbReference type="ChEBI" id="CHEBI:29105"/>
    </ligand>
</feature>
<evidence type="ECO:0000256" key="9">
    <source>
        <dbReference type="PIRNR" id="PIRNR038994"/>
    </source>
</evidence>
<evidence type="ECO:0000256" key="3">
    <source>
        <dbReference type="ARBA" id="ARBA00018029"/>
    </source>
</evidence>
<feature type="active site" description="Proton donor/acceptor" evidence="10">
    <location>
        <position position="284"/>
    </location>
</feature>
<dbReference type="NCBIfam" id="TIGR00221">
    <property type="entry name" value="nagA"/>
    <property type="match status" value="1"/>
</dbReference>
<dbReference type="OrthoDB" id="9776488at2"/>
<dbReference type="PIRSF" id="PIRSF038994">
    <property type="entry name" value="NagA"/>
    <property type="match status" value="1"/>
</dbReference>
<evidence type="ECO:0000256" key="12">
    <source>
        <dbReference type="PIRSR" id="PIRSR038994-3"/>
    </source>
</evidence>
<feature type="binding site" evidence="11">
    <location>
        <position position="261"/>
    </location>
    <ligand>
        <name>substrate</name>
    </ligand>
</feature>
<dbReference type="GO" id="GO:0008448">
    <property type="term" value="F:N-acetylglucosamine-6-phosphate deacetylase activity"/>
    <property type="evidence" value="ECO:0007669"/>
    <property type="project" value="UniProtKB-EC"/>
</dbReference>